<reference evidence="2" key="5">
    <citation type="journal article" date="2021" name="G3 (Bethesda)">
        <title>Aegilops tauschii genome assembly Aet v5.0 features greater sequence contiguity and improved annotation.</title>
        <authorList>
            <person name="Wang L."/>
            <person name="Zhu T."/>
            <person name="Rodriguez J.C."/>
            <person name="Deal K.R."/>
            <person name="Dubcovsky J."/>
            <person name="McGuire P.E."/>
            <person name="Lux T."/>
            <person name="Spannagl M."/>
            <person name="Mayer K.F.X."/>
            <person name="Baldrich P."/>
            <person name="Meyers B.C."/>
            <person name="Huo N."/>
            <person name="Gu Y.Q."/>
            <person name="Zhou H."/>
            <person name="Devos K.M."/>
            <person name="Bennetzen J.L."/>
            <person name="Unver T."/>
            <person name="Budak H."/>
            <person name="Gulick P.J."/>
            <person name="Galiba G."/>
            <person name="Kalapos B."/>
            <person name="Nelson D.R."/>
            <person name="Li P."/>
            <person name="You F.M."/>
            <person name="Luo M.C."/>
            <person name="Dvorak J."/>
        </authorList>
    </citation>
    <scope>NUCLEOTIDE SEQUENCE [LARGE SCALE GENOMIC DNA]</scope>
    <source>
        <strain evidence="2">cv. AL8/78</strain>
    </source>
</reference>
<keyword evidence="1" id="KW-0812">Transmembrane</keyword>
<evidence type="ECO:0000313" key="3">
    <source>
        <dbReference type="Proteomes" id="UP000015105"/>
    </source>
</evidence>
<name>A0A453RQG2_AEGTS</name>
<reference evidence="2" key="3">
    <citation type="journal article" date="2017" name="Nature">
        <title>Genome sequence of the progenitor of the wheat D genome Aegilops tauschii.</title>
        <authorList>
            <person name="Luo M.C."/>
            <person name="Gu Y.Q."/>
            <person name="Puiu D."/>
            <person name="Wang H."/>
            <person name="Twardziok S.O."/>
            <person name="Deal K.R."/>
            <person name="Huo N."/>
            <person name="Zhu T."/>
            <person name="Wang L."/>
            <person name="Wang Y."/>
            <person name="McGuire P.E."/>
            <person name="Liu S."/>
            <person name="Long H."/>
            <person name="Ramasamy R.K."/>
            <person name="Rodriguez J.C."/>
            <person name="Van S.L."/>
            <person name="Yuan L."/>
            <person name="Wang Z."/>
            <person name="Xia Z."/>
            <person name="Xiao L."/>
            <person name="Anderson O.D."/>
            <person name="Ouyang S."/>
            <person name="Liang Y."/>
            <person name="Zimin A.V."/>
            <person name="Pertea G."/>
            <person name="Qi P."/>
            <person name="Bennetzen J.L."/>
            <person name="Dai X."/>
            <person name="Dawson M.W."/>
            <person name="Muller H.G."/>
            <person name="Kugler K."/>
            <person name="Rivarola-Duarte L."/>
            <person name="Spannagl M."/>
            <person name="Mayer K.F.X."/>
            <person name="Lu F.H."/>
            <person name="Bevan M.W."/>
            <person name="Leroy P."/>
            <person name="Li P."/>
            <person name="You F.M."/>
            <person name="Sun Q."/>
            <person name="Liu Z."/>
            <person name="Lyons E."/>
            <person name="Wicker T."/>
            <person name="Salzberg S.L."/>
            <person name="Devos K.M."/>
            <person name="Dvorak J."/>
        </authorList>
    </citation>
    <scope>NUCLEOTIDE SEQUENCE [LARGE SCALE GENOMIC DNA]</scope>
    <source>
        <strain evidence="2">cv. AL8/78</strain>
    </source>
</reference>
<keyword evidence="1" id="KW-1133">Transmembrane helix</keyword>
<dbReference type="AlphaFoldDB" id="A0A453RQG2"/>
<feature type="transmembrane region" description="Helical" evidence="1">
    <location>
        <begin position="24"/>
        <end position="44"/>
    </location>
</feature>
<dbReference type="Proteomes" id="UP000015105">
    <property type="component" value="Chromosome 7D"/>
</dbReference>
<evidence type="ECO:0000313" key="2">
    <source>
        <dbReference type="EnsemblPlants" id="AET7Gv20665600.7"/>
    </source>
</evidence>
<dbReference type="EnsemblPlants" id="AET7Gv20665600.7">
    <property type="protein sequence ID" value="AET7Gv20665600.7"/>
    <property type="gene ID" value="AET7Gv20665600"/>
</dbReference>
<reference evidence="3" key="1">
    <citation type="journal article" date="2014" name="Science">
        <title>Ancient hybridizations among the ancestral genomes of bread wheat.</title>
        <authorList>
            <consortium name="International Wheat Genome Sequencing Consortium,"/>
            <person name="Marcussen T."/>
            <person name="Sandve S.R."/>
            <person name="Heier L."/>
            <person name="Spannagl M."/>
            <person name="Pfeifer M."/>
            <person name="Jakobsen K.S."/>
            <person name="Wulff B.B."/>
            <person name="Steuernagel B."/>
            <person name="Mayer K.F."/>
            <person name="Olsen O.A."/>
        </authorList>
    </citation>
    <scope>NUCLEOTIDE SEQUENCE [LARGE SCALE GENOMIC DNA]</scope>
    <source>
        <strain evidence="3">cv. AL8/78</strain>
    </source>
</reference>
<evidence type="ECO:0000256" key="1">
    <source>
        <dbReference type="SAM" id="Phobius"/>
    </source>
</evidence>
<dbReference type="Gramene" id="AET7Gv20665600.7">
    <property type="protein sequence ID" value="AET7Gv20665600.7"/>
    <property type="gene ID" value="AET7Gv20665600"/>
</dbReference>
<proteinExistence type="predicted"/>
<keyword evidence="1" id="KW-0472">Membrane</keyword>
<reference evidence="2" key="4">
    <citation type="submission" date="2019-03" db="UniProtKB">
        <authorList>
            <consortium name="EnsemblPlants"/>
        </authorList>
    </citation>
    <scope>IDENTIFICATION</scope>
</reference>
<accession>A0A453RQG2</accession>
<sequence>GMQVYTAPLHCIDLISNTHKTTSAFQFFACMVTILCVFWTSLLFHLEDSISSVSLADGTMLARMM</sequence>
<organism evidence="2 3">
    <name type="scientific">Aegilops tauschii subsp. strangulata</name>
    <name type="common">Goatgrass</name>
    <dbReference type="NCBI Taxonomy" id="200361"/>
    <lineage>
        <taxon>Eukaryota</taxon>
        <taxon>Viridiplantae</taxon>
        <taxon>Streptophyta</taxon>
        <taxon>Embryophyta</taxon>
        <taxon>Tracheophyta</taxon>
        <taxon>Spermatophyta</taxon>
        <taxon>Magnoliopsida</taxon>
        <taxon>Liliopsida</taxon>
        <taxon>Poales</taxon>
        <taxon>Poaceae</taxon>
        <taxon>BOP clade</taxon>
        <taxon>Pooideae</taxon>
        <taxon>Triticodae</taxon>
        <taxon>Triticeae</taxon>
        <taxon>Triticinae</taxon>
        <taxon>Aegilops</taxon>
    </lineage>
</organism>
<reference evidence="3" key="2">
    <citation type="journal article" date="2017" name="Nat. Plants">
        <title>The Aegilops tauschii genome reveals multiple impacts of transposons.</title>
        <authorList>
            <person name="Zhao G."/>
            <person name="Zou C."/>
            <person name="Li K."/>
            <person name="Wang K."/>
            <person name="Li T."/>
            <person name="Gao L."/>
            <person name="Zhang X."/>
            <person name="Wang H."/>
            <person name="Yang Z."/>
            <person name="Liu X."/>
            <person name="Jiang W."/>
            <person name="Mao L."/>
            <person name="Kong X."/>
            <person name="Jiao Y."/>
            <person name="Jia J."/>
        </authorList>
    </citation>
    <scope>NUCLEOTIDE SEQUENCE [LARGE SCALE GENOMIC DNA]</scope>
    <source>
        <strain evidence="3">cv. AL8/78</strain>
    </source>
</reference>
<protein>
    <submittedName>
        <fullName evidence="2">Uncharacterized protein</fullName>
    </submittedName>
</protein>
<keyword evidence="3" id="KW-1185">Reference proteome</keyword>